<dbReference type="InterPro" id="IPR051533">
    <property type="entry name" value="WaaL-like"/>
</dbReference>
<gene>
    <name evidence="7" type="ORF">GCM10023331_09350</name>
</gene>
<evidence type="ECO:0000256" key="3">
    <source>
        <dbReference type="ARBA" id="ARBA00022989"/>
    </source>
</evidence>
<evidence type="ECO:0000256" key="2">
    <source>
        <dbReference type="ARBA" id="ARBA00022692"/>
    </source>
</evidence>
<evidence type="ECO:0000256" key="4">
    <source>
        <dbReference type="ARBA" id="ARBA00023136"/>
    </source>
</evidence>
<feature type="domain" description="O-antigen ligase-related" evidence="6">
    <location>
        <begin position="231"/>
        <end position="367"/>
    </location>
</feature>
<feature type="transmembrane region" description="Helical" evidence="5">
    <location>
        <begin position="386"/>
        <end position="402"/>
    </location>
</feature>
<feature type="transmembrane region" description="Helical" evidence="5">
    <location>
        <begin position="109"/>
        <end position="128"/>
    </location>
</feature>
<feature type="transmembrane region" description="Helical" evidence="5">
    <location>
        <begin position="49"/>
        <end position="65"/>
    </location>
</feature>
<accession>A0ABP9D3C0</accession>
<feature type="transmembrane region" description="Helical" evidence="5">
    <location>
        <begin position="135"/>
        <end position="157"/>
    </location>
</feature>
<keyword evidence="4 5" id="KW-0472">Membrane</keyword>
<keyword evidence="2 5" id="KW-0812">Transmembrane</keyword>
<comment type="subcellular location">
    <subcellularLocation>
        <location evidence="1">Membrane</location>
        <topology evidence="1">Multi-pass membrane protein</topology>
    </subcellularLocation>
</comment>
<sequence length="432" mass="49277">MGGSLKFRNSSLDRLLVKSLFVFLAIYVLVPTYIGGLPIAGVYLTYDRIVFLYLMSISLLIMFVSSQKRSRVFNILISNPFFFFVFFGYVLICLISSVQSTYEDSLKLFVNYSLYTFFIFFIVCTIKIDDYFFRVFNKFIVVTSSAIIIVGVVEYILGFSPFTPFINYNALTEYQKTALESLTLDGVIRIKSTFVNPLDLAQYIVFMIPIIISFKNGGINKKKLLHNSIIFGLLICSLLTKSRTSLIISVFLVVFYSWEYIKTRHPIIKFFVLVVCLLVALTLLLTSVDLAFVEDFFGGKKLTEDSNRMTQIELAIPLINNKFLTGYGFGVGGKVLGFGDLDGSATIDIYYLSLILDSGILGLLLFLIMSAMIFFKSRKLPFNLRHYQMSILVFFITLFTLSNRGNHIFLFLVFALVISIVYDSKRNRHYSS</sequence>
<feature type="transmembrane region" description="Helical" evidence="5">
    <location>
        <begin position="72"/>
        <end position="97"/>
    </location>
</feature>
<dbReference type="RefSeq" id="WP_345369609.1">
    <property type="nucleotide sequence ID" value="NZ_BAABJX010000017.1"/>
</dbReference>
<proteinExistence type="predicted"/>
<dbReference type="PANTHER" id="PTHR37422:SF13">
    <property type="entry name" value="LIPOPOLYSACCHARIDE BIOSYNTHESIS PROTEIN PA4999-RELATED"/>
    <property type="match status" value="1"/>
</dbReference>
<comment type="caution">
    <text evidence="7">The sequence shown here is derived from an EMBL/GenBank/DDBJ whole genome shotgun (WGS) entry which is preliminary data.</text>
</comment>
<evidence type="ECO:0000313" key="7">
    <source>
        <dbReference type="EMBL" id="GAA4826783.1"/>
    </source>
</evidence>
<feature type="transmembrane region" description="Helical" evidence="5">
    <location>
        <begin position="270"/>
        <end position="293"/>
    </location>
</feature>
<keyword evidence="3 5" id="KW-1133">Transmembrane helix</keyword>
<name>A0ABP9D3C0_9BACT</name>
<protein>
    <recommendedName>
        <fullName evidence="6">O-antigen ligase-related domain-containing protein</fullName>
    </recommendedName>
</protein>
<dbReference type="InterPro" id="IPR007016">
    <property type="entry name" value="O-antigen_ligase-rel_domated"/>
</dbReference>
<feature type="transmembrane region" description="Helical" evidence="5">
    <location>
        <begin position="229"/>
        <end position="258"/>
    </location>
</feature>
<feature type="transmembrane region" description="Helical" evidence="5">
    <location>
        <begin position="20"/>
        <end position="43"/>
    </location>
</feature>
<dbReference type="EMBL" id="BAABJX010000017">
    <property type="protein sequence ID" value="GAA4826783.1"/>
    <property type="molecule type" value="Genomic_DNA"/>
</dbReference>
<reference evidence="8" key="1">
    <citation type="journal article" date="2019" name="Int. J. Syst. Evol. Microbiol.">
        <title>The Global Catalogue of Microorganisms (GCM) 10K type strain sequencing project: providing services to taxonomists for standard genome sequencing and annotation.</title>
        <authorList>
            <consortium name="The Broad Institute Genomics Platform"/>
            <consortium name="The Broad Institute Genome Sequencing Center for Infectious Disease"/>
            <person name="Wu L."/>
            <person name="Ma J."/>
        </authorList>
    </citation>
    <scope>NUCLEOTIDE SEQUENCE [LARGE SCALE GENOMIC DNA]</scope>
    <source>
        <strain evidence="8">JCM 18326</strain>
    </source>
</reference>
<evidence type="ECO:0000256" key="1">
    <source>
        <dbReference type="ARBA" id="ARBA00004141"/>
    </source>
</evidence>
<dbReference type="PANTHER" id="PTHR37422">
    <property type="entry name" value="TEICHURONIC ACID BIOSYNTHESIS PROTEIN TUAE"/>
    <property type="match status" value="1"/>
</dbReference>
<feature type="transmembrane region" description="Helical" evidence="5">
    <location>
        <begin position="200"/>
        <end position="217"/>
    </location>
</feature>
<dbReference type="Proteomes" id="UP001500298">
    <property type="component" value="Unassembled WGS sequence"/>
</dbReference>
<organism evidence="7 8">
    <name type="scientific">Algivirga pacifica</name>
    <dbReference type="NCBI Taxonomy" id="1162670"/>
    <lineage>
        <taxon>Bacteria</taxon>
        <taxon>Pseudomonadati</taxon>
        <taxon>Bacteroidota</taxon>
        <taxon>Cytophagia</taxon>
        <taxon>Cytophagales</taxon>
        <taxon>Flammeovirgaceae</taxon>
        <taxon>Algivirga</taxon>
    </lineage>
</organism>
<feature type="transmembrane region" description="Helical" evidence="5">
    <location>
        <begin position="349"/>
        <end position="374"/>
    </location>
</feature>
<evidence type="ECO:0000259" key="6">
    <source>
        <dbReference type="Pfam" id="PF04932"/>
    </source>
</evidence>
<feature type="transmembrane region" description="Helical" evidence="5">
    <location>
        <begin position="408"/>
        <end position="424"/>
    </location>
</feature>
<keyword evidence="8" id="KW-1185">Reference proteome</keyword>
<dbReference type="Pfam" id="PF04932">
    <property type="entry name" value="Wzy_C"/>
    <property type="match status" value="1"/>
</dbReference>
<evidence type="ECO:0000256" key="5">
    <source>
        <dbReference type="SAM" id="Phobius"/>
    </source>
</evidence>
<evidence type="ECO:0000313" key="8">
    <source>
        <dbReference type="Proteomes" id="UP001500298"/>
    </source>
</evidence>